<feature type="active site" evidence="5 6">
    <location>
        <position position="147"/>
    </location>
</feature>
<evidence type="ECO:0000259" key="7">
    <source>
        <dbReference type="Pfam" id="PF00303"/>
    </source>
</evidence>
<keyword evidence="3 5" id="KW-0808">Transferase</keyword>
<comment type="pathway">
    <text evidence="5">Pyrimidine metabolism; dTTP biosynthesis.</text>
</comment>
<sequence length="230" mass="26949">MNKKQRIAMLSIRKPSVRASYEYLVKEVLEKGEDMTTEDGEICREIRNVVVEITNPKLKSISPKYPFGKNAVEQYTKNLLYGSENEFSYDYHSRLFKYPVNDNYIDQIKYIIEKLGEEKNSRRAVAITWQPLIDIEVSKRKRGSVPCLQYIQFLIRDDKLYQTVLFRSNDLLLAYHANALGLIALGEVVAESLGVEYGTYTHHGVSMHIYIERDYDYISKYFPECLKYLR</sequence>
<dbReference type="InterPro" id="IPR020940">
    <property type="entry name" value="Thymidylate_synthase_AS"/>
</dbReference>
<dbReference type="Proteomes" id="UP000290527">
    <property type="component" value="Unassembled WGS sequence"/>
</dbReference>
<evidence type="ECO:0000256" key="6">
    <source>
        <dbReference type="PROSITE-ProRule" id="PRU10016"/>
    </source>
</evidence>
<dbReference type="EC" id="2.1.1.-" evidence="5"/>
<evidence type="ECO:0000313" key="9">
    <source>
        <dbReference type="Proteomes" id="UP000290527"/>
    </source>
</evidence>
<dbReference type="HAMAP" id="MF_01686">
    <property type="entry name" value="Thymidy_synth_arch"/>
    <property type="match status" value="1"/>
</dbReference>
<dbReference type="SUPFAM" id="SSF55831">
    <property type="entry name" value="Thymidylate synthase/dCMP hydroxymethylase"/>
    <property type="match status" value="1"/>
</dbReference>
<gene>
    <name evidence="5" type="primary">thyA</name>
    <name evidence="8" type="ORF">MHHB_P1084</name>
</gene>
<dbReference type="AlphaFoldDB" id="A0A401HRE7"/>
<reference evidence="8 9" key="1">
    <citation type="journal article" date="2019" name="Int. J. Syst. Evol. Microbiol.">
        <title>Methanofervidicoccus abyssi gen. nov., sp. nov., a hydrogenotrophic methanogen, isolated from a hydrothermal vent chimney in the Mid-Cayman Spreading Center, the Caribbean Sea.</title>
        <authorList>
            <person name="Sakai S."/>
            <person name="Takaki Y."/>
            <person name="Miyazaki M."/>
            <person name="Ogawara M."/>
            <person name="Yanagawa K."/>
            <person name="Miyazaki J."/>
            <person name="Takai K."/>
        </authorList>
    </citation>
    <scope>NUCLEOTIDE SEQUENCE [LARGE SCALE GENOMIC DNA]</scope>
    <source>
        <strain evidence="8 9">HHB</strain>
    </source>
</reference>
<dbReference type="UniPathway" id="UPA00575"/>
<dbReference type="InterPro" id="IPR045097">
    <property type="entry name" value="Thymidate_synth/dCMP_Mease"/>
</dbReference>
<keyword evidence="1 5" id="KW-0963">Cytoplasm</keyword>
<evidence type="ECO:0000256" key="1">
    <source>
        <dbReference type="ARBA" id="ARBA00022490"/>
    </source>
</evidence>
<dbReference type="PROSITE" id="PS00091">
    <property type="entry name" value="THYMIDYLATE_SYNTHASE"/>
    <property type="match status" value="1"/>
</dbReference>
<dbReference type="NCBIfam" id="TIGR03283">
    <property type="entry name" value="thy_syn_methano"/>
    <property type="match status" value="1"/>
</dbReference>
<dbReference type="GO" id="GO:0032259">
    <property type="term" value="P:methylation"/>
    <property type="evidence" value="ECO:0007669"/>
    <property type="project" value="UniProtKB-KW"/>
</dbReference>
<dbReference type="GO" id="GO:0006235">
    <property type="term" value="P:dTTP biosynthetic process"/>
    <property type="evidence" value="ECO:0007669"/>
    <property type="project" value="UniProtKB-UniRule"/>
</dbReference>
<name>A0A401HRE7_9EURY</name>
<comment type="subunit">
    <text evidence="5">Monomer.</text>
</comment>
<protein>
    <recommendedName>
        <fullName evidence="5">Putative thymidylate synthase</fullName>
        <shortName evidence="5">TS</shortName>
        <shortName evidence="5">TSase</shortName>
        <ecNumber evidence="5">2.1.1.-</ecNumber>
    </recommendedName>
</protein>
<dbReference type="InterPro" id="IPR014620">
    <property type="entry name" value="Thymidylate_synthase_arc"/>
</dbReference>
<dbReference type="EMBL" id="BFAX01000004">
    <property type="protein sequence ID" value="GBF36854.1"/>
    <property type="molecule type" value="Genomic_DNA"/>
</dbReference>
<comment type="similarity">
    <text evidence="5">Belongs to the thymidylate synthase family. Archaeal-type ThyA subfamily.</text>
</comment>
<dbReference type="InterPro" id="IPR023451">
    <property type="entry name" value="Thymidate_synth/dCMP_Mease_dom"/>
</dbReference>
<evidence type="ECO:0000256" key="5">
    <source>
        <dbReference type="HAMAP-Rule" id="MF_01686"/>
    </source>
</evidence>
<evidence type="ECO:0000313" key="8">
    <source>
        <dbReference type="EMBL" id="GBF36854.1"/>
    </source>
</evidence>
<dbReference type="Gene3D" id="3.30.572.10">
    <property type="entry name" value="Thymidylate synthase/dCMP hydroxymethylase domain"/>
    <property type="match status" value="1"/>
</dbReference>
<proteinExistence type="inferred from homology"/>
<dbReference type="GO" id="GO:0005829">
    <property type="term" value="C:cytosol"/>
    <property type="evidence" value="ECO:0007669"/>
    <property type="project" value="TreeGrafter"/>
</dbReference>
<comment type="caution">
    <text evidence="8">The sequence shown here is derived from an EMBL/GenBank/DDBJ whole genome shotgun (WGS) entry which is preliminary data.</text>
</comment>
<feature type="domain" description="Thymidylate synthase/dCMP hydroxymethylase" evidence="7">
    <location>
        <begin position="89"/>
        <end position="211"/>
    </location>
</feature>
<organism evidence="8 9">
    <name type="scientific">Methanofervidicoccus abyssi</name>
    <dbReference type="NCBI Taxonomy" id="2082189"/>
    <lineage>
        <taxon>Archaea</taxon>
        <taxon>Methanobacteriati</taxon>
        <taxon>Methanobacteriota</taxon>
        <taxon>Methanomada group</taxon>
        <taxon>Methanococci</taxon>
        <taxon>Methanococcales</taxon>
        <taxon>Methanofervidicoccus</taxon>
    </lineage>
</organism>
<dbReference type="CDD" id="cd00351">
    <property type="entry name" value="TS_Pyrimidine_HMase"/>
    <property type="match status" value="1"/>
</dbReference>
<evidence type="ECO:0000256" key="3">
    <source>
        <dbReference type="ARBA" id="ARBA00022679"/>
    </source>
</evidence>
<dbReference type="PIRSF" id="PIRSF036752">
    <property type="entry name" value="TSase_MJ051"/>
    <property type="match status" value="1"/>
</dbReference>
<evidence type="ECO:0000256" key="4">
    <source>
        <dbReference type="ARBA" id="ARBA00022727"/>
    </source>
</evidence>
<evidence type="ECO:0000256" key="2">
    <source>
        <dbReference type="ARBA" id="ARBA00022603"/>
    </source>
</evidence>
<comment type="subcellular location">
    <subcellularLocation>
        <location evidence="5">Cytoplasm</location>
    </subcellularLocation>
</comment>
<dbReference type="GO" id="GO:0006231">
    <property type="term" value="P:dTMP biosynthetic process"/>
    <property type="evidence" value="ECO:0007669"/>
    <property type="project" value="UniProtKB-UniRule"/>
</dbReference>
<dbReference type="InterPro" id="IPR036926">
    <property type="entry name" value="Thymidate_synth/dCMP_Mease_sf"/>
</dbReference>
<dbReference type="Pfam" id="PF00303">
    <property type="entry name" value="Thymidylat_synt"/>
    <property type="match status" value="1"/>
</dbReference>
<dbReference type="PANTHER" id="PTHR11548:SF1">
    <property type="entry name" value="THYMIDYLATE SYNTHASE 1"/>
    <property type="match status" value="1"/>
</dbReference>
<keyword evidence="9" id="KW-1185">Reference proteome</keyword>
<comment type="function">
    <text evidence="5">May catalyze the biosynthesis of dTMP using an unknown cosubstrate.</text>
</comment>
<dbReference type="PANTHER" id="PTHR11548">
    <property type="entry name" value="THYMIDYLATE SYNTHASE 1"/>
    <property type="match status" value="1"/>
</dbReference>
<accession>A0A401HRE7</accession>
<keyword evidence="2 5" id="KW-0489">Methyltransferase</keyword>
<keyword evidence="4 5" id="KW-0545">Nucleotide biosynthesis</keyword>
<dbReference type="GO" id="GO:0004799">
    <property type="term" value="F:thymidylate synthase activity"/>
    <property type="evidence" value="ECO:0007669"/>
    <property type="project" value="UniProtKB-UniRule"/>
</dbReference>